<proteinExistence type="predicted"/>
<feature type="region of interest" description="Disordered" evidence="1">
    <location>
        <begin position="123"/>
        <end position="151"/>
    </location>
</feature>
<dbReference type="Proteomes" id="UP000650467">
    <property type="component" value="Unassembled WGS sequence"/>
</dbReference>
<reference evidence="3" key="1">
    <citation type="journal article" date="2020" name="bioRxiv">
        <title>Comparative genomics of Chlamydomonas.</title>
        <authorList>
            <person name="Craig R.J."/>
            <person name="Hasan A.R."/>
            <person name="Ness R.W."/>
            <person name="Keightley P.D."/>
        </authorList>
    </citation>
    <scope>NUCLEOTIDE SEQUENCE</scope>
    <source>
        <strain evidence="3">SAG 7.73</strain>
    </source>
</reference>
<dbReference type="AlphaFoldDB" id="A0A835SGV1"/>
<protein>
    <submittedName>
        <fullName evidence="3">Uncharacterized protein</fullName>
    </submittedName>
</protein>
<name>A0A835SGV1_CHLIN</name>
<gene>
    <name evidence="3" type="ORF">HXX76_013877</name>
</gene>
<evidence type="ECO:0000256" key="1">
    <source>
        <dbReference type="SAM" id="MobiDB-lite"/>
    </source>
</evidence>
<comment type="caution">
    <text evidence="3">The sequence shown here is derived from an EMBL/GenBank/DDBJ whole genome shotgun (WGS) entry which is preliminary data.</text>
</comment>
<organism evidence="3 4">
    <name type="scientific">Chlamydomonas incerta</name>
    <dbReference type="NCBI Taxonomy" id="51695"/>
    <lineage>
        <taxon>Eukaryota</taxon>
        <taxon>Viridiplantae</taxon>
        <taxon>Chlorophyta</taxon>
        <taxon>core chlorophytes</taxon>
        <taxon>Chlorophyceae</taxon>
        <taxon>CS clade</taxon>
        <taxon>Chlamydomonadales</taxon>
        <taxon>Chlamydomonadaceae</taxon>
        <taxon>Chlamydomonas</taxon>
    </lineage>
</organism>
<keyword evidence="2" id="KW-0472">Membrane</keyword>
<feature type="transmembrane region" description="Helical" evidence="2">
    <location>
        <begin position="68"/>
        <end position="88"/>
    </location>
</feature>
<evidence type="ECO:0000256" key="2">
    <source>
        <dbReference type="SAM" id="Phobius"/>
    </source>
</evidence>
<keyword evidence="4" id="KW-1185">Reference proteome</keyword>
<keyword evidence="2" id="KW-0812">Transmembrane</keyword>
<dbReference type="EMBL" id="JAEHOC010000057">
    <property type="protein sequence ID" value="KAG2425296.1"/>
    <property type="molecule type" value="Genomic_DNA"/>
</dbReference>
<feature type="region of interest" description="Disordered" evidence="1">
    <location>
        <begin position="1"/>
        <end position="58"/>
    </location>
</feature>
<evidence type="ECO:0000313" key="4">
    <source>
        <dbReference type="Proteomes" id="UP000650467"/>
    </source>
</evidence>
<sequence length="274" mass="26134">MVLTQRANSKALPTLPPVPDGAEDEAAAATAPGAPPKGGRQGGGSGAGVPHRHSSLFRGGGGGGSLPLGRYVLLVVVAFAAVSALWLAPAVSARGLKNYITCASPPCLPTTAEAAATAGSTLELPPAQTQPPGSRPLATTRSGPASPGIGSGPTAILSEYMPASPAPAPAPAPAPVQAFAAAAAAAAPAVPYTPTVVGSGGINVISSNPISISNPITIKNPNVNHELNKVGSLVAGGGPGGAGGKAALLQGVAGLINGIGAVGGALLGGRRRAG</sequence>
<keyword evidence="2" id="KW-1133">Transmembrane helix</keyword>
<evidence type="ECO:0000313" key="3">
    <source>
        <dbReference type="EMBL" id="KAG2425296.1"/>
    </source>
</evidence>
<accession>A0A835SGV1</accession>